<proteinExistence type="inferred from homology"/>
<feature type="compositionally biased region" description="Basic and acidic residues" evidence="6">
    <location>
        <begin position="1"/>
        <end position="14"/>
    </location>
</feature>
<comment type="similarity">
    <text evidence="1">Belongs to the sigma-70 factor family. ECF subfamily.</text>
</comment>
<feature type="domain" description="RNA polymerase sigma-70 region 2" evidence="7">
    <location>
        <begin position="54"/>
        <end position="115"/>
    </location>
</feature>
<organism evidence="9 10">
    <name type="scientific">Candidatus Andeanibacterium colombiense</name>
    <dbReference type="NCBI Taxonomy" id="3121345"/>
    <lineage>
        <taxon>Bacteria</taxon>
        <taxon>Pseudomonadati</taxon>
        <taxon>Pseudomonadota</taxon>
        <taxon>Alphaproteobacteria</taxon>
        <taxon>Sphingomonadales</taxon>
        <taxon>Sphingomonadaceae</taxon>
        <taxon>Candidatus Andeanibacterium</taxon>
    </lineage>
</organism>
<evidence type="ECO:0000256" key="5">
    <source>
        <dbReference type="ARBA" id="ARBA00023163"/>
    </source>
</evidence>
<dbReference type="Gene3D" id="1.10.1740.10">
    <property type="match status" value="1"/>
</dbReference>
<feature type="domain" description="RNA polymerase sigma factor 70 region 4 type 2" evidence="8">
    <location>
        <begin position="150"/>
        <end position="200"/>
    </location>
</feature>
<evidence type="ECO:0000256" key="1">
    <source>
        <dbReference type="ARBA" id="ARBA00010641"/>
    </source>
</evidence>
<dbReference type="GO" id="GO:0003677">
    <property type="term" value="F:DNA binding"/>
    <property type="evidence" value="ECO:0007669"/>
    <property type="project" value="UniProtKB-KW"/>
</dbReference>
<protein>
    <submittedName>
        <fullName evidence="9">RNA polymerase sigma factor</fullName>
    </submittedName>
</protein>
<dbReference type="InterPro" id="IPR014284">
    <property type="entry name" value="RNA_pol_sigma-70_dom"/>
</dbReference>
<dbReference type="GO" id="GO:0006352">
    <property type="term" value="P:DNA-templated transcription initiation"/>
    <property type="evidence" value="ECO:0007669"/>
    <property type="project" value="InterPro"/>
</dbReference>
<dbReference type="InterPro" id="IPR007627">
    <property type="entry name" value="RNA_pol_sigma70_r2"/>
</dbReference>
<dbReference type="PANTHER" id="PTHR43133:SF8">
    <property type="entry name" value="RNA POLYMERASE SIGMA FACTOR HI_1459-RELATED"/>
    <property type="match status" value="1"/>
</dbReference>
<dbReference type="AlphaFoldDB" id="A0AAJ6BMN9"/>
<evidence type="ECO:0000313" key="9">
    <source>
        <dbReference type="EMBL" id="WEK45131.1"/>
    </source>
</evidence>
<dbReference type="SUPFAM" id="SSF88946">
    <property type="entry name" value="Sigma2 domain of RNA polymerase sigma factors"/>
    <property type="match status" value="1"/>
</dbReference>
<dbReference type="KEGG" id="acob:P0Y56_08775"/>
<gene>
    <name evidence="9" type="ORF">P0Y56_08775</name>
</gene>
<dbReference type="Pfam" id="PF08281">
    <property type="entry name" value="Sigma70_r4_2"/>
    <property type="match status" value="1"/>
</dbReference>
<name>A0AAJ6BMN9_9SPHN</name>
<dbReference type="NCBIfam" id="TIGR02937">
    <property type="entry name" value="sigma70-ECF"/>
    <property type="match status" value="1"/>
</dbReference>
<dbReference type="EMBL" id="CP119316">
    <property type="protein sequence ID" value="WEK45131.1"/>
    <property type="molecule type" value="Genomic_DNA"/>
</dbReference>
<keyword evidence="5" id="KW-0804">Transcription</keyword>
<sequence>MTQSRETQETRADPEPEGAGARIIPLPGRGGRVPAQTGAAGDGPSALTAAFLAEREQIFRFLLRRTGCAETARELLHEVWLRVARLDDMPAPGRPAAYLQRIAVNLALDHLRKASFRAGWVRGGADVEQASDEAPDIERALHARTALAHLRALVEQLPEGRRRAFVLCGIDGLTARQAAAQLGISHRTVETQYAKAVSALRQGMAEANLWP</sequence>
<feature type="region of interest" description="Disordered" evidence="6">
    <location>
        <begin position="1"/>
        <end position="41"/>
    </location>
</feature>
<evidence type="ECO:0000259" key="8">
    <source>
        <dbReference type="Pfam" id="PF08281"/>
    </source>
</evidence>
<evidence type="ECO:0000256" key="2">
    <source>
        <dbReference type="ARBA" id="ARBA00023015"/>
    </source>
</evidence>
<evidence type="ECO:0000256" key="3">
    <source>
        <dbReference type="ARBA" id="ARBA00023082"/>
    </source>
</evidence>
<dbReference type="InterPro" id="IPR013249">
    <property type="entry name" value="RNA_pol_sigma70_r4_t2"/>
</dbReference>
<dbReference type="Pfam" id="PF04542">
    <property type="entry name" value="Sigma70_r2"/>
    <property type="match status" value="1"/>
</dbReference>
<dbReference type="PANTHER" id="PTHR43133">
    <property type="entry name" value="RNA POLYMERASE ECF-TYPE SIGMA FACTO"/>
    <property type="match status" value="1"/>
</dbReference>
<dbReference type="Proteomes" id="UP001218362">
    <property type="component" value="Chromosome"/>
</dbReference>
<evidence type="ECO:0000259" key="7">
    <source>
        <dbReference type="Pfam" id="PF04542"/>
    </source>
</evidence>
<dbReference type="InterPro" id="IPR013325">
    <property type="entry name" value="RNA_pol_sigma_r2"/>
</dbReference>
<dbReference type="InterPro" id="IPR013324">
    <property type="entry name" value="RNA_pol_sigma_r3/r4-like"/>
</dbReference>
<dbReference type="GO" id="GO:0016987">
    <property type="term" value="F:sigma factor activity"/>
    <property type="evidence" value="ECO:0007669"/>
    <property type="project" value="UniProtKB-KW"/>
</dbReference>
<evidence type="ECO:0000313" key="10">
    <source>
        <dbReference type="Proteomes" id="UP001218362"/>
    </source>
</evidence>
<reference evidence="9" key="1">
    <citation type="submission" date="2023-03" db="EMBL/GenBank/DDBJ databases">
        <title>Andean soil-derived lignocellulolytic bacterial consortium as a source of novel taxa and putative plastic-active enzymes.</title>
        <authorList>
            <person name="Diaz-Garcia L."/>
            <person name="Chuvochina M."/>
            <person name="Feuerriegel G."/>
            <person name="Bunk B."/>
            <person name="Sproer C."/>
            <person name="Streit W.R."/>
            <person name="Rodriguez L.M."/>
            <person name="Overmann J."/>
            <person name="Jimenez D.J."/>
        </authorList>
    </citation>
    <scope>NUCLEOTIDE SEQUENCE</scope>
    <source>
        <strain evidence="9">MAG 26</strain>
    </source>
</reference>
<dbReference type="SUPFAM" id="SSF88659">
    <property type="entry name" value="Sigma3 and sigma4 domains of RNA polymerase sigma factors"/>
    <property type="match status" value="1"/>
</dbReference>
<keyword evidence="4" id="KW-0238">DNA-binding</keyword>
<dbReference type="Gene3D" id="1.10.10.10">
    <property type="entry name" value="Winged helix-like DNA-binding domain superfamily/Winged helix DNA-binding domain"/>
    <property type="match status" value="1"/>
</dbReference>
<dbReference type="InterPro" id="IPR039425">
    <property type="entry name" value="RNA_pol_sigma-70-like"/>
</dbReference>
<keyword evidence="2" id="KW-0805">Transcription regulation</keyword>
<dbReference type="InterPro" id="IPR036388">
    <property type="entry name" value="WH-like_DNA-bd_sf"/>
</dbReference>
<evidence type="ECO:0000256" key="6">
    <source>
        <dbReference type="SAM" id="MobiDB-lite"/>
    </source>
</evidence>
<accession>A0AAJ6BMN9</accession>
<evidence type="ECO:0000256" key="4">
    <source>
        <dbReference type="ARBA" id="ARBA00023125"/>
    </source>
</evidence>
<keyword evidence="3" id="KW-0731">Sigma factor</keyword>